<keyword evidence="7" id="KW-0998">Cell outer membrane</keyword>
<organism evidence="8 9">
    <name type="scientific">Candidatus Alistipes avicola</name>
    <dbReference type="NCBI Taxonomy" id="2838432"/>
    <lineage>
        <taxon>Bacteria</taxon>
        <taxon>Pseudomonadati</taxon>
        <taxon>Bacteroidota</taxon>
        <taxon>Bacteroidia</taxon>
        <taxon>Bacteroidales</taxon>
        <taxon>Rikenellaceae</taxon>
        <taxon>Alistipes</taxon>
    </lineage>
</organism>
<evidence type="ECO:0000313" key="9">
    <source>
        <dbReference type="Proteomes" id="UP000824259"/>
    </source>
</evidence>
<dbReference type="PANTHER" id="PTHR35093:SF8">
    <property type="entry name" value="OUTER MEMBRANE PROTEIN NMB0088-RELATED"/>
    <property type="match status" value="1"/>
</dbReference>
<evidence type="ECO:0000256" key="6">
    <source>
        <dbReference type="ARBA" id="ARBA00023136"/>
    </source>
</evidence>
<sequence>MLSGAALFSVVSSSAQNYQGLLLDHDIVTPADIYELSQTDFSFGTARSMSMAGAFTSLGGDLTSMAINPAGLGMYRRGEISITPAMVFQRSTTDASPYERNGKNRFILGNFGFTANVYQGSGTVASINLGFGYNRIQDLNYQYSFQTHGNQSSLADVFSMMLQYGGISKDQLGGDAAWSNVNTQFWGAVLGYKTGMTDYVDGTGWYPSWIGNDVAISNYTTVVSTGSVGEYDLSLGMNLSNKFYIGATLGIQSLHQRKTYYYGEDYYYPGDGIDPNLDYQLLYSNFNQEVVVDGAGVNFKFGMIYRPFQNLRIGVAFHTPTYFWVDRTYQGYADSKMRLVNLDNPDNIEVGPQGVATAWLYTPVLEDRDNFNWQFSTPTRLMFGISYAFGNRGLISIDYERDWYNGMRMQSNPASISNESYNNTFRDWYKGANLLRVGAEFKPLPMLALRAGFGYMGSMLKDEKAITAVPMTRQMLYGAAGIGILLTPGIGLDFAYSYSTTNYTEYQLYSFEAPEGLNASRSFKTKMNRHTAALTMSFRF</sequence>
<dbReference type="Proteomes" id="UP000824259">
    <property type="component" value="Unassembled WGS sequence"/>
</dbReference>
<dbReference type="GO" id="GO:0015483">
    <property type="term" value="F:long-chain fatty acid transporting porin activity"/>
    <property type="evidence" value="ECO:0007669"/>
    <property type="project" value="TreeGrafter"/>
</dbReference>
<dbReference type="Pfam" id="PF03349">
    <property type="entry name" value="Toluene_X"/>
    <property type="match status" value="1"/>
</dbReference>
<protein>
    <submittedName>
        <fullName evidence="8">Outer membrane protein transport protein</fullName>
    </submittedName>
</protein>
<dbReference type="SUPFAM" id="SSF56935">
    <property type="entry name" value="Porins"/>
    <property type="match status" value="1"/>
</dbReference>
<evidence type="ECO:0000256" key="5">
    <source>
        <dbReference type="ARBA" id="ARBA00022729"/>
    </source>
</evidence>
<reference evidence="8" key="2">
    <citation type="submission" date="2021-04" db="EMBL/GenBank/DDBJ databases">
        <authorList>
            <person name="Gilroy R."/>
        </authorList>
    </citation>
    <scope>NUCLEOTIDE SEQUENCE</scope>
    <source>
        <strain evidence="8">CHK169-11906</strain>
    </source>
</reference>
<keyword evidence="5" id="KW-0732">Signal</keyword>
<dbReference type="GO" id="GO:0009279">
    <property type="term" value="C:cell outer membrane"/>
    <property type="evidence" value="ECO:0007669"/>
    <property type="project" value="UniProtKB-SubCell"/>
</dbReference>
<proteinExistence type="inferred from homology"/>
<evidence type="ECO:0000256" key="7">
    <source>
        <dbReference type="ARBA" id="ARBA00023237"/>
    </source>
</evidence>
<keyword evidence="6" id="KW-0472">Membrane</keyword>
<evidence type="ECO:0000256" key="2">
    <source>
        <dbReference type="ARBA" id="ARBA00008163"/>
    </source>
</evidence>
<keyword evidence="3" id="KW-1134">Transmembrane beta strand</keyword>
<evidence type="ECO:0000256" key="3">
    <source>
        <dbReference type="ARBA" id="ARBA00022452"/>
    </source>
</evidence>
<accession>A0A9D2IAE7</accession>
<evidence type="ECO:0000256" key="4">
    <source>
        <dbReference type="ARBA" id="ARBA00022692"/>
    </source>
</evidence>
<reference evidence="8" key="1">
    <citation type="journal article" date="2021" name="PeerJ">
        <title>Extensive microbial diversity within the chicken gut microbiome revealed by metagenomics and culture.</title>
        <authorList>
            <person name="Gilroy R."/>
            <person name="Ravi A."/>
            <person name="Getino M."/>
            <person name="Pursley I."/>
            <person name="Horton D.L."/>
            <person name="Alikhan N.F."/>
            <person name="Baker D."/>
            <person name="Gharbi K."/>
            <person name="Hall N."/>
            <person name="Watson M."/>
            <person name="Adriaenssens E.M."/>
            <person name="Foster-Nyarko E."/>
            <person name="Jarju S."/>
            <person name="Secka A."/>
            <person name="Antonio M."/>
            <person name="Oren A."/>
            <person name="Chaudhuri R.R."/>
            <person name="La Ragione R."/>
            <person name="Hildebrand F."/>
            <person name="Pallen M.J."/>
        </authorList>
    </citation>
    <scope>NUCLEOTIDE SEQUENCE</scope>
    <source>
        <strain evidence="8">CHK169-11906</strain>
    </source>
</reference>
<gene>
    <name evidence="8" type="ORF">H9779_01045</name>
</gene>
<evidence type="ECO:0000313" key="8">
    <source>
        <dbReference type="EMBL" id="HJA98175.1"/>
    </source>
</evidence>
<dbReference type="Gene3D" id="2.40.160.60">
    <property type="entry name" value="Outer membrane protein transport protein (OMPP1/FadL/TodX)"/>
    <property type="match status" value="1"/>
</dbReference>
<keyword evidence="4" id="KW-0812">Transmembrane</keyword>
<comment type="caution">
    <text evidence="8">The sequence shown here is derived from an EMBL/GenBank/DDBJ whole genome shotgun (WGS) entry which is preliminary data.</text>
</comment>
<comment type="similarity">
    <text evidence="2">Belongs to the OmpP1/FadL family.</text>
</comment>
<dbReference type="PANTHER" id="PTHR35093">
    <property type="entry name" value="OUTER MEMBRANE PROTEIN NMB0088-RELATED"/>
    <property type="match status" value="1"/>
</dbReference>
<evidence type="ECO:0000256" key="1">
    <source>
        <dbReference type="ARBA" id="ARBA00004571"/>
    </source>
</evidence>
<name>A0A9D2IAE7_9BACT</name>
<comment type="subcellular location">
    <subcellularLocation>
        <location evidence="1">Cell outer membrane</location>
        <topology evidence="1">Multi-pass membrane protein</topology>
    </subcellularLocation>
</comment>
<dbReference type="AlphaFoldDB" id="A0A9D2IAE7"/>
<dbReference type="InterPro" id="IPR005017">
    <property type="entry name" value="OMPP1/FadL/TodX"/>
</dbReference>
<dbReference type="EMBL" id="DWYR01000004">
    <property type="protein sequence ID" value="HJA98175.1"/>
    <property type="molecule type" value="Genomic_DNA"/>
</dbReference>